<protein>
    <submittedName>
        <fullName evidence="1">Uncharacterized protein</fullName>
    </submittedName>
</protein>
<evidence type="ECO:0000313" key="2">
    <source>
        <dbReference type="Proteomes" id="UP000075606"/>
    </source>
</evidence>
<gene>
    <name evidence="1" type="ORF">AWW68_01610</name>
</gene>
<dbReference type="AlphaFoldDB" id="A0A150XFK6"/>
<keyword evidence="2" id="KW-1185">Reference proteome</keyword>
<sequence length="180" mass="20931">MTVNQLFRIVFIDSNKPYLSKPILKKDMKLRLTLKQWLLLILQGGNEEESKKRDKYQRLSKSKVIAEWRRKSFDSASKNIADKEVISQAQTAMSELKITTSSIYDQQIIESKNSLKADEQELEKINADPNAYLQMIINTLPEADHQNVTKLMVELTKVQDDLQNTTVRLLELQNEYNNDK</sequence>
<evidence type="ECO:0000313" key="1">
    <source>
        <dbReference type="EMBL" id="KYG77492.1"/>
    </source>
</evidence>
<proteinExistence type="predicted"/>
<dbReference type="STRING" id="333140.AWW68_01610"/>
<name>A0A150XFK6_9BACT</name>
<reference evidence="1 2" key="1">
    <citation type="submission" date="2016-01" db="EMBL/GenBank/DDBJ databases">
        <title>Genome sequencing of Roseivirga spongicola UST030701-084.</title>
        <authorList>
            <person name="Selvaratnam C."/>
            <person name="Thevarajoo S."/>
            <person name="Goh K.M."/>
            <person name="Ee R."/>
            <person name="Chan K.-G."/>
            <person name="Chong C.S."/>
        </authorList>
    </citation>
    <scope>NUCLEOTIDE SEQUENCE [LARGE SCALE GENOMIC DNA]</scope>
    <source>
        <strain evidence="1 2">UST030701-084</strain>
    </source>
</reference>
<dbReference type="EMBL" id="LRPC01000001">
    <property type="protein sequence ID" value="KYG77492.1"/>
    <property type="molecule type" value="Genomic_DNA"/>
</dbReference>
<organism evidence="1 2">
    <name type="scientific">Roseivirga spongicola</name>
    <dbReference type="NCBI Taxonomy" id="333140"/>
    <lineage>
        <taxon>Bacteria</taxon>
        <taxon>Pseudomonadati</taxon>
        <taxon>Bacteroidota</taxon>
        <taxon>Cytophagia</taxon>
        <taxon>Cytophagales</taxon>
        <taxon>Roseivirgaceae</taxon>
        <taxon>Roseivirga</taxon>
    </lineage>
</organism>
<accession>A0A150XFK6</accession>
<comment type="caution">
    <text evidence="1">The sequence shown here is derived from an EMBL/GenBank/DDBJ whole genome shotgun (WGS) entry which is preliminary data.</text>
</comment>
<dbReference type="Proteomes" id="UP000075606">
    <property type="component" value="Unassembled WGS sequence"/>
</dbReference>